<proteinExistence type="predicted"/>
<gene>
    <name evidence="1" type="ORF">NQ315_014241</name>
</gene>
<name>A0AAV8VD87_9CUCU</name>
<dbReference type="AlphaFoldDB" id="A0AAV8VD87"/>
<keyword evidence="2" id="KW-1185">Reference proteome</keyword>
<sequence length="204" mass="23542">CIISSLVLQQITQHLRQSTFDLGTINIPNNIQLADPHFNKSGEMRNSNPLSSRIILKGLMHRSDFISLAGLFPLYIPNTFQNQHRASCVSCLLTTNNNNINSDDNTSLFNNQQLAAFWKVEEVLAPKLLNTEEAQCEKLFLKTTSRDNTGRFIVRLAFKENIYNLGDSYNIAKRRFLHLENKLKFYMQLKKCLYVQNSRTITFH</sequence>
<reference evidence="1 2" key="1">
    <citation type="journal article" date="2023" name="Insect Mol. Biol.">
        <title>Genome sequencing provides insights into the evolution of gene families encoding plant cell wall-degrading enzymes in longhorned beetles.</title>
        <authorList>
            <person name="Shin N.R."/>
            <person name="Okamura Y."/>
            <person name="Kirsch R."/>
            <person name="Pauchet Y."/>
        </authorList>
    </citation>
    <scope>NUCLEOTIDE SEQUENCE [LARGE SCALE GENOMIC DNA]</scope>
    <source>
        <strain evidence="1">EAD_L_NR</strain>
    </source>
</reference>
<evidence type="ECO:0000313" key="1">
    <source>
        <dbReference type="EMBL" id="KAJ8911816.1"/>
    </source>
</evidence>
<accession>A0AAV8VD87</accession>
<comment type="caution">
    <text evidence="1">The sequence shown here is derived from an EMBL/GenBank/DDBJ whole genome shotgun (WGS) entry which is preliminary data.</text>
</comment>
<evidence type="ECO:0008006" key="3">
    <source>
        <dbReference type="Google" id="ProtNLM"/>
    </source>
</evidence>
<dbReference type="EMBL" id="JANEYG010000161">
    <property type="protein sequence ID" value="KAJ8911816.1"/>
    <property type="molecule type" value="Genomic_DNA"/>
</dbReference>
<evidence type="ECO:0000313" key="2">
    <source>
        <dbReference type="Proteomes" id="UP001159042"/>
    </source>
</evidence>
<feature type="non-terminal residue" evidence="1">
    <location>
        <position position="1"/>
    </location>
</feature>
<dbReference type="Proteomes" id="UP001159042">
    <property type="component" value="Unassembled WGS sequence"/>
</dbReference>
<protein>
    <recommendedName>
        <fullName evidence="3">Reverse transcriptase</fullName>
    </recommendedName>
</protein>
<organism evidence="1 2">
    <name type="scientific">Exocentrus adspersus</name>
    <dbReference type="NCBI Taxonomy" id="1586481"/>
    <lineage>
        <taxon>Eukaryota</taxon>
        <taxon>Metazoa</taxon>
        <taxon>Ecdysozoa</taxon>
        <taxon>Arthropoda</taxon>
        <taxon>Hexapoda</taxon>
        <taxon>Insecta</taxon>
        <taxon>Pterygota</taxon>
        <taxon>Neoptera</taxon>
        <taxon>Endopterygota</taxon>
        <taxon>Coleoptera</taxon>
        <taxon>Polyphaga</taxon>
        <taxon>Cucujiformia</taxon>
        <taxon>Chrysomeloidea</taxon>
        <taxon>Cerambycidae</taxon>
        <taxon>Lamiinae</taxon>
        <taxon>Acanthocinini</taxon>
        <taxon>Exocentrus</taxon>
    </lineage>
</organism>